<dbReference type="GO" id="GO:0055041">
    <property type="term" value="F:cyclopentanol dehydrogenase activity"/>
    <property type="evidence" value="ECO:0007669"/>
    <property type="project" value="UniProtKB-EC"/>
</dbReference>
<dbReference type="CDD" id="cd05233">
    <property type="entry name" value="SDR_c"/>
    <property type="match status" value="1"/>
</dbReference>
<dbReference type="InterPro" id="IPR020904">
    <property type="entry name" value="Sc_DH/Rdtase_CS"/>
</dbReference>
<name>A0A1V5SW05_9BACT</name>
<evidence type="ECO:0000256" key="2">
    <source>
        <dbReference type="ARBA" id="ARBA00023002"/>
    </source>
</evidence>
<comment type="caution">
    <text evidence="3">The sequence shown here is derived from an EMBL/GenBank/DDBJ whole genome shotgun (WGS) entry which is preliminary data.</text>
</comment>
<dbReference type="PROSITE" id="PS00061">
    <property type="entry name" value="ADH_SHORT"/>
    <property type="match status" value="1"/>
</dbReference>
<keyword evidence="2 3" id="KW-0560">Oxidoreductase</keyword>
<gene>
    <name evidence="3" type="primary">cpnA_1</name>
    <name evidence="3" type="ORF">BWY41_01077</name>
</gene>
<dbReference type="PANTHER" id="PTHR24321">
    <property type="entry name" value="DEHYDROGENASES, SHORT CHAIN"/>
    <property type="match status" value="1"/>
</dbReference>
<dbReference type="Pfam" id="PF13561">
    <property type="entry name" value="adh_short_C2"/>
    <property type="match status" value="1"/>
</dbReference>
<protein>
    <submittedName>
        <fullName evidence="3">Cyclopentanol dehydrogenase</fullName>
        <ecNumber evidence="3">1.1.1.163</ecNumber>
    </submittedName>
</protein>
<dbReference type="InterPro" id="IPR036291">
    <property type="entry name" value="NAD(P)-bd_dom_sf"/>
</dbReference>
<comment type="similarity">
    <text evidence="1">Belongs to the short-chain dehydrogenases/reductases (SDR) family.</text>
</comment>
<dbReference type="EMBL" id="MWBQ01000075">
    <property type="protein sequence ID" value="OQA58413.1"/>
    <property type="molecule type" value="Genomic_DNA"/>
</dbReference>
<dbReference type="NCBIfam" id="NF005559">
    <property type="entry name" value="PRK07231.1"/>
    <property type="match status" value="1"/>
</dbReference>
<dbReference type="Proteomes" id="UP000485569">
    <property type="component" value="Unassembled WGS sequence"/>
</dbReference>
<evidence type="ECO:0000256" key="1">
    <source>
        <dbReference type="ARBA" id="ARBA00006484"/>
    </source>
</evidence>
<dbReference type="FunFam" id="3.40.50.720:FF:000084">
    <property type="entry name" value="Short-chain dehydrogenase reductase"/>
    <property type="match status" value="1"/>
</dbReference>
<dbReference type="PRINTS" id="PR00080">
    <property type="entry name" value="SDRFAMILY"/>
</dbReference>
<evidence type="ECO:0000313" key="3">
    <source>
        <dbReference type="EMBL" id="OQA58413.1"/>
    </source>
</evidence>
<dbReference type="InterPro" id="IPR002347">
    <property type="entry name" value="SDR_fam"/>
</dbReference>
<dbReference type="PRINTS" id="PR00081">
    <property type="entry name" value="GDHRDH"/>
</dbReference>
<proteinExistence type="inferred from homology"/>
<dbReference type="PANTHER" id="PTHR24321:SF8">
    <property type="entry name" value="ESTRADIOL 17-BETA-DEHYDROGENASE 8-RELATED"/>
    <property type="match status" value="1"/>
</dbReference>
<dbReference type="EC" id="1.1.1.163" evidence="3"/>
<reference evidence="3" key="1">
    <citation type="submission" date="2017-02" db="EMBL/GenBank/DDBJ databases">
        <title>Delving into the versatile metabolic prowess of the omnipresent phylum Bacteroidetes.</title>
        <authorList>
            <person name="Nobu M.K."/>
            <person name="Mei R."/>
            <person name="Narihiro T."/>
            <person name="Kuroda K."/>
            <person name="Liu W.-T."/>
        </authorList>
    </citation>
    <scope>NUCLEOTIDE SEQUENCE</scope>
    <source>
        <strain evidence="3">ADurb.Bin276</strain>
    </source>
</reference>
<organism evidence="3">
    <name type="scientific">Candidatus Atribacter allofermentans</name>
    <dbReference type="NCBI Taxonomy" id="1852833"/>
    <lineage>
        <taxon>Bacteria</taxon>
        <taxon>Pseudomonadati</taxon>
        <taxon>Atribacterota</taxon>
        <taxon>Atribacteria</taxon>
        <taxon>Atribacterales</taxon>
        <taxon>Atribacteraceae</taxon>
        <taxon>Atribacter</taxon>
    </lineage>
</organism>
<accession>A0A1V5SW05</accession>
<dbReference type="Gene3D" id="3.40.50.720">
    <property type="entry name" value="NAD(P)-binding Rossmann-like Domain"/>
    <property type="match status" value="1"/>
</dbReference>
<dbReference type="NCBIfam" id="NF009466">
    <property type="entry name" value="PRK12826.1-2"/>
    <property type="match status" value="1"/>
</dbReference>
<sequence length="254" mass="27265">MKRFANKKVFISGGATGIGEAAALLFAQQGAIVTIFDRDIENGEKCLQKILDGGGRGIFISGNLIYPEEIEKAIDQSLKTYGGIDILINNAGVESPYSVHEMPIEEWDRVMAVNLRGMYLMAKAVIPIMKKSGGGAIVNTASISGLLGWPISAAYCASKGGVIQLTKQMAVDYAQDNIRVNCIAPGTTLTPLIERIFQQESEPEKAKQQISQMHPLGRFAQPEEIAQAILFLASEDASFITGAVLPVDGGYTAK</sequence>
<dbReference type="AlphaFoldDB" id="A0A1V5SW05"/>
<dbReference type="SUPFAM" id="SSF51735">
    <property type="entry name" value="NAD(P)-binding Rossmann-fold domains"/>
    <property type="match status" value="1"/>
</dbReference>